<reference evidence="1 2" key="1">
    <citation type="journal article" date="2019" name="Genome Biol. Evol.">
        <title>Day and night: Metabolic profiles and evolutionary relationships of six axenic non-marine cyanobacteria.</title>
        <authorList>
            <person name="Will S.E."/>
            <person name="Henke P."/>
            <person name="Boedeker C."/>
            <person name="Huang S."/>
            <person name="Brinkmann H."/>
            <person name="Rohde M."/>
            <person name="Jarek M."/>
            <person name="Friedl T."/>
            <person name="Seufert S."/>
            <person name="Schumacher M."/>
            <person name="Overmann J."/>
            <person name="Neumann-Schaal M."/>
            <person name="Petersen J."/>
        </authorList>
    </citation>
    <scope>NUCLEOTIDE SEQUENCE [LARGE SCALE GENOMIC DNA]</scope>
    <source>
        <strain evidence="1 2">SAG 39.79</strain>
    </source>
</reference>
<keyword evidence="2" id="KW-1185">Reference proteome</keyword>
<comment type="caution">
    <text evidence="1">The sequence shown here is derived from an EMBL/GenBank/DDBJ whole genome shotgun (WGS) entry which is preliminary data.</text>
</comment>
<organism evidence="1 2">
    <name type="scientific">Chroococcidiopsis cubana SAG 39.79</name>
    <dbReference type="NCBI Taxonomy" id="388085"/>
    <lineage>
        <taxon>Bacteria</taxon>
        <taxon>Bacillati</taxon>
        <taxon>Cyanobacteriota</taxon>
        <taxon>Cyanophyceae</taxon>
        <taxon>Chroococcidiopsidales</taxon>
        <taxon>Chroococcidiopsidaceae</taxon>
        <taxon>Chroococcidiopsis</taxon>
    </lineage>
</organism>
<dbReference type="EMBL" id="RSCK01000148">
    <property type="protein sequence ID" value="RUT00306.1"/>
    <property type="molecule type" value="Genomic_DNA"/>
</dbReference>
<name>A0AB37U9H5_9CYAN</name>
<evidence type="ECO:0000313" key="1">
    <source>
        <dbReference type="EMBL" id="RUT00306.1"/>
    </source>
</evidence>
<evidence type="ECO:0000313" key="2">
    <source>
        <dbReference type="Proteomes" id="UP000282574"/>
    </source>
</evidence>
<gene>
    <name evidence="1" type="ORF">DSM107010_68240</name>
</gene>
<proteinExistence type="predicted"/>
<protein>
    <submittedName>
        <fullName evidence="1">Uncharacterized protein</fullName>
    </submittedName>
</protein>
<sequence>MKESIKVGVRDRDGSEVIKINRKTFVIRLSEKWLRYADVSTFGKDFFIQDNQWCVKLPLLPQYTSRFNNVLSAK</sequence>
<dbReference type="Proteomes" id="UP000282574">
    <property type="component" value="Unassembled WGS sequence"/>
</dbReference>
<dbReference type="AlphaFoldDB" id="A0AB37U9H5"/>
<accession>A0AB37U9H5</accession>